<accession>A0A6B3QZ37</accession>
<proteinExistence type="predicted"/>
<sequence>MILDFIEKIEIYSGITLLANFHSILQLKEGIFMVYNNINQIQNNYWELRYPDASPEQLEIYNKTKLSFSGESNQVDAQTVNLFHWYSINLINYAKCCGLIKFLNEKMILPEYIALDKKLIAELRETQSNYINNITELIPVVHFRNKASAHLAFTDPKNYDNPATLIESMSIIPTYLEGKMTMGALKRKKGLHVSSFSEHQWNITDNFDSLIPRYFKEKIG</sequence>
<organism evidence="1 2">
    <name type="scientific">Psychroflexus aurantiacus</name>
    <dbReference type="NCBI Taxonomy" id="2709310"/>
    <lineage>
        <taxon>Bacteria</taxon>
        <taxon>Pseudomonadati</taxon>
        <taxon>Bacteroidota</taxon>
        <taxon>Flavobacteriia</taxon>
        <taxon>Flavobacteriales</taxon>
        <taxon>Flavobacteriaceae</taxon>
        <taxon>Psychroflexus</taxon>
    </lineage>
</organism>
<evidence type="ECO:0000313" key="1">
    <source>
        <dbReference type="EMBL" id="NEV93439.1"/>
    </source>
</evidence>
<evidence type="ECO:0000313" key="2">
    <source>
        <dbReference type="Proteomes" id="UP000478505"/>
    </source>
</evidence>
<dbReference type="AlphaFoldDB" id="A0A6B3QZ37"/>
<protein>
    <submittedName>
        <fullName evidence="1">Uncharacterized protein</fullName>
    </submittedName>
</protein>
<reference evidence="1 2" key="1">
    <citation type="submission" date="2020-02" db="EMBL/GenBank/DDBJ databases">
        <title>Flavobacteriaceae Psychroflexus bacterium YR1-1, complete genome.</title>
        <authorList>
            <person name="Li Y."/>
            <person name="Wu S."/>
        </authorList>
    </citation>
    <scope>NUCLEOTIDE SEQUENCE [LARGE SCALE GENOMIC DNA]</scope>
    <source>
        <strain evidence="1 2">YR1-1</strain>
    </source>
</reference>
<name>A0A6B3QZ37_9FLAO</name>
<dbReference type="Proteomes" id="UP000478505">
    <property type="component" value="Unassembled WGS sequence"/>
</dbReference>
<gene>
    <name evidence="1" type="ORF">G3567_04650</name>
</gene>
<dbReference type="RefSeq" id="WP_164004151.1">
    <property type="nucleotide sequence ID" value="NZ_JAAIKD010000002.1"/>
</dbReference>
<dbReference type="EMBL" id="JAAIKD010000002">
    <property type="protein sequence ID" value="NEV93439.1"/>
    <property type="molecule type" value="Genomic_DNA"/>
</dbReference>
<keyword evidence="2" id="KW-1185">Reference proteome</keyword>
<comment type="caution">
    <text evidence="1">The sequence shown here is derived from an EMBL/GenBank/DDBJ whole genome shotgun (WGS) entry which is preliminary data.</text>
</comment>